<accession>A0A4Z2GZX0</accession>
<proteinExistence type="predicted"/>
<keyword evidence="2" id="KW-1185">Reference proteome</keyword>
<comment type="caution">
    <text evidence="1">The sequence shown here is derived from an EMBL/GenBank/DDBJ whole genome shotgun (WGS) entry which is preliminary data.</text>
</comment>
<sequence length="148" mass="16971">MATKDQDGIAINHLSATWLTAPRAQRDSVMTCCGNHLLWITREPYSQTSYCQFVSTHAELEVLDAHTLTACRDVTRGIKLGTHPHKVADRRLHRGHRHRQIRDGFTIHLPLLVHDDQVGDLLGHRLQDTLDGFGVKHRHRERLLTQPR</sequence>
<reference evidence="1 2" key="1">
    <citation type="submission" date="2019-03" db="EMBL/GenBank/DDBJ databases">
        <title>First draft genome of Liparis tanakae, snailfish: a comprehensive survey of snailfish specific genes.</title>
        <authorList>
            <person name="Kim W."/>
            <person name="Song I."/>
            <person name="Jeong J.-H."/>
            <person name="Kim D."/>
            <person name="Kim S."/>
            <person name="Ryu S."/>
            <person name="Song J.Y."/>
            <person name="Lee S.K."/>
        </authorList>
    </citation>
    <scope>NUCLEOTIDE SEQUENCE [LARGE SCALE GENOMIC DNA]</scope>
    <source>
        <tissue evidence="1">Muscle</tissue>
    </source>
</reference>
<dbReference type="Proteomes" id="UP000314294">
    <property type="component" value="Unassembled WGS sequence"/>
</dbReference>
<dbReference type="EMBL" id="SRLO01000382">
    <property type="protein sequence ID" value="TNN58313.1"/>
    <property type="molecule type" value="Genomic_DNA"/>
</dbReference>
<gene>
    <name evidence="1" type="ORF">EYF80_031435</name>
</gene>
<evidence type="ECO:0000313" key="2">
    <source>
        <dbReference type="Proteomes" id="UP000314294"/>
    </source>
</evidence>
<dbReference type="AlphaFoldDB" id="A0A4Z2GZX0"/>
<protein>
    <submittedName>
        <fullName evidence="1">Uncharacterized protein</fullName>
    </submittedName>
</protein>
<evidence type="ECO:0000313" key="1">
    <source>
        <dbReference type="EMBL" id="TNN58313.1"/>
    </source>
</evidence>
<name>A0A4Z2GZX0_9TELE</name>
<organism evidence="1 2">
    <name type="scientific">Liparis tanakae</name>
    <name type="common">Tanaka's snailfish</name>
    <dbReference type="NCBI Taxonomy" id="230148"/>
    <lineage>
        <taxon>Eukaryota</taxon>
        <taxon>Metazoa</taxon>
        <taxon>Chordata</taxon>
        <taxon>Craniata</taxon>
        <taxon>Vertebrata</taxon>
        <taxon>Euteleostomi</taxon>
        <taxon>Actinopterygii</taxon>
        <taxon>Neopterygii</taxon>
        <taxon>Teleostei</taxon>
        <taxon>Neoteleostei</taxon>
        <taxon>Acanthomorphata</taxon>
        <taxon>Eupercaria</taxon>
        <taxon>Perciformes</taxon>
        <taxon>Cottioidei</taxon>
        <taxon>Cottales</taxon>
        <taxon>Liparidae</taxon>
        <taxon>Liparis</taxon>
    </lineage>
</organism>